<reference evidence="1" key="1">
    <citation type="journal article" date="2022" name="bioRxiv">
        <title>Sequencing and chromosome-scale assembly of the giantPleurodeles waltlgenome.</title>
        <authorList>
            <person name="Brown T."/>
            <person name="Elewa A."/>
            <person name="Iarovenko S."/>
            <person name="Subramanian E."/>
            <person name="Araus A.J."/>
            <person name="Petzold A."/>
            <person name="Susuki M."/>
            <person name="Suzuki K.-i.T."/>
            <person name="Hayashi T."/>
            <person name="Toyoda A."/>
            <person name="Oliveira C."/>
            <person name="Osipova E."/>
            <person name="Leigh N.D."/>
            <person name="Simon A."/>
            <person name="Yun M.H."/>
        </authorList>
    </citation>
    <scope>NUCLEOTIDE SEQUENCE</scope>
    <source>
        <strain evidence="1">20211129_DDA</strain>
        <tissue evidence="1">Liver</tissue>
    </source>
</reference>
<gene>
    <name evidence="1" type="ORF">NDU88_000740</name>
</gene>
<protein>
    <submittedName>
        <fullName evidence="1">Uncharacterized protein</fullName>
    </submittedName>
</protein>
<evidence type="ECO:0000313" key="2">
    <source>
        <dbReference type="Proteomes" id="UP001066276"/>
    </source>
</evidence>
<evidence type="ECO:0000313" key="1">
    <source>
        <dbReference type="EMBL" id="KAJ1160238.1"/>
    </source>
</evidence>
<dbReference type="AlphaFoldDB" id="A0AAV7S828"/>
<keyword evidence="2" id="KW-1185">Reference proteome</keyword>
<dbReference type="EMBL" id="JANPWB010000008">
    <property type="protein sequence ID" value="KAJ1160238.1"/>
    <property type="molecule type" value="Genomic_DNA"/>
</dbReference>
<sequence>MALECSVMRSSALKLGLVLLGATALLPSTLWSEGGAGQIACQADSSVFSSIVLLASFFISWLPELAWAQRPAHVWVCCREVRLVRSRLEIILFCWKRSFQRRVPAIDRVLKEPTLGMCTLAWSIPRG</sequence>
<dbReference type="Proteomes" id="UP001066276">
    <property type="component" value="Chromosome 4_2"/>
</dbReference>
<proteinExistence type="predicted"/>
<organism evidence="1 2">
    <name type="scientific">Pleurodeles waltl</name>
    <name type="common">Iberian ribbed newt</name>
    <dbReference type="NCBI Taxonomy" id="8319"/>
    <lineage>
        <taxon>Eukaryota</taxon>
        <taxon>Metazoa</taxon>
        <taxon>Chordata</taxon>
        <taxon>Craniata</taxon>
        <taxon>Vertebrata</taxon>
        <taxon>Euteleostomi</taxon>
        <taxon>Amphibia</taxon>
        <taxon>Batrachia</taxon>
        <taxon>Caudata</taxon>
        <taxon>Salamandroidea</taxon>
        <taxon>Salamandridae</taxon>
        <taxon>Pleurodelinae</taxon>
        <taxon>Pleurodeles</taxon>
    </lineage>
</organism>
<name>A0AAV7S828_PLEWA</name>
<accession>A0AAV7S828</accession>
<comment type="caution">
    <text evidence="1">The sequence shown here is derived from an EMBL/GenBank/DDBJ whole genome shotgun (WGS) entry which is preliminary data.</text>
</comment>